<gene>
    <name evidence="4" type="ORF">BCV72DRAFT_304636</name>
</gene>
<dbReference type="PANTHER" id="PTHR22093">
    <property type="entry name" value="LEUKOCYTE RECEPTOR CLUSTER LRC MEMBER 1"/>
    <property type="match status" value="1"/>
</dbReference>
<feature type="compositionally biased region" description="Basic and acidic residues" evidence="2">
    <location>
        <begin position="180"/>
        <end position="196"/>
    </location>
</feature>
<dbReference type="EMBL" id="KV921904">
    <property type="protein sequence ID" value="ORE07434.1"/>
    <property type="molecule type" value="Genomic_DNA"/>
</dbReference>
<dbReference type="SMART" id="SM01083">
    <property type="entry name" value="Cir_N"/>
    <property type="match status" value="1"/>
</dbReference>
<dbReference type="InterPro" id="IPR019339">
    <property type="entry name" value="CIR_N_dom"/>
</dbReference>
<proteinExistence type="predicted"/>
<evidence type="ECO:0000259" key="3">
    <source>
        <dbReference type="SMART" id="SM01083"/>
    </source>
</evidence>
<feature type="compositionally biased region" description="Basic and acidic residues" evidence="2">
    <location>
        <begin position="158"/>
        <end position="173"/>
    </location>
</feature>
<keyword evidence="1" id="KW-0175">Coiled coil</keyword>
<dbReference type="PANTHER" id="PTHR22093:SF0">
    <property type="entry name" value="LEUKOCYTE RECEPTOR CLUSTER MEMBER 1"/>
    <property type="match status" value="1"/>
</dbReference>
<sequence>MNILHHKSYHVYNKKNIEKVRKDEEAAAAKEKEKQKRIELAESEARLELLRKRANEQDKTETPIEHVNLFKDYMITNEEHDAEEKAKEEKANRQVTMYLDKGVTEEATPWYAKSHQAMNKYTDPHVRRSDKKRKRDPILVNDDPLEYIDNKLKRKEKRREGRREERKREKEKSGSSIEQLRAKRLEREREERERAKRLYLGAVEEEEQEKEEPVGYNSQYNKQETILAKQSKRRRF</sequence>
<dbReference type="VEuPathDB" id="FungiDB:BCV72DRAFT_304636"/>
<feature type="coiled-coil region" evidence="1">
    <location>
        <begin position="14"/>
        <end position="60"/>
    </location>
</feature>
<evidence type="ECO:0000256" key="1">
    <source>
        <dbReference type="SAM" id="Coils"/>
    </source>
</evidence>
<feature type="domain" description="CBF1-interacting co-repressor CIR N-terminal" evidence="3">
    <location>
        <begin position="8"/>
        <end position="44"/>
    </location>
</feature>
<protein>
    <recommendedName>
        <fullName evidence="3">CBF1-interacting co-repressor CIR N-terminal domain-containing protein</fullName>
    </recommendedName>
</protein>
<feature type="region of interest" description="Disordered" evidence="2">
    <location>
        <begin position="109"/>
        <end position="236"/>
    </location>
</feature>
<accession>A0A1X0R606</accession>
<dbReference type="OrthoDB" id="2159131at2759"/>
<evidence type="ECO:0000313" key="4">
    <source>
        <dbReference type="EMBL" id="ORE07434.1"/>
    </source>
</evidence>
<dbReference type="AlphaFoldDB" id="A0A1X0R606"/>
<dbReference type="Proteomes" id="UP000242414">
    <property type="component" value="Unassembled WGS sequence"/>
</dbReference>
<dbReference type="Pfam" id="PF10197">
    <property type="entry name" value="Cir_N"/>
    <property type="match status" value="1"/>
</dbReference>
<organism evidence="4">
    <name type="scientific">Rhizopus microsporus var. microsporus</name>
    <dbReference type="NCBI Taxonomy" id="86635"/>
    <lineage>
        <taxon>Eukaryota</taxon>
        <taxon>Fungi</taxon>
        <taxon>Fungi incertae sedis</taxon>
        <taxon>Mucoromycota</taxon>
        <taxon>Mucoromycotina</taxon>
        <taxon>Mucoromycetes</taxon>
        <taxon>Mucorales</taxon>
        <taxon>Mucorineae</taxon>
        <taxon>Rhizopodaceae</taxon>
        <taxon>Rhizopus</taxon>
    </lineage>
</organism>
<evidence type="ECO:0000256" key="2">
    <source>
        <dbReference type="SAM" id="MobiDB-lite"/>
    </source>
</evidence>
<name>A0A1X0R606_RHIZD</name>
<dbReference type="InterPro" id="IPR039875">
    <property type="entry name" value="LENG1-like"/>
</dbReference>
<reference evidence="4" key="1">
    <citation type="journal article" date="2016" name="Proc. Natl. Acad. Sci. U.S.A.">
        <title>Lipid metabolic changes in an early divergent fungus govern the establishment of a mutualistic symbiosis with endobacteria.</title>
        <authorList>
            <person name="Lastovetsky O.A."/>
            <person name="Gaspar M.L."/>
            <person name="Mondo S.J."/>
            <person name="LaButti K.M."/>
            <person name="Sandor L."/>
            <person name="Grigoriev I.V."/>
            <person name="Henry S.A."/>
            <person name="Pawlowska T.E."/>
        </authorList>
    </citation>
    <scope>NUCLEOTIDE SEQUENCE [LARGE SCALE GENOMIC DNA]</scope>
    <source>
        <strain evidence="4">ATCC 52814</strain>
    </source>
</reference>